<accession>A0A106BPD7</accession>
<dbReference type="STRING" id="1123392.GCA_000376425_03519"/>
<dbReference type="PATRIC" id="fig|36861.3.peg.1399"/>
<dbReference type="AlphaFoldDB" id="A0A106BPD7"/>
<organism evidence="1 2">
    <name type="scientific">Thiobacillus denitrificans</name>
    <dbReference type="NCBI Taxonomy" id="36861"/>
    <lineage>
        <taxon>Bacteria</taxon>
        <taxon>Pseudomonadati</taxon>
        <taxon>Pseudomonadota</taxon>
        <taxon>Betaproteobacteria</taxon>
        <taxon>Nitrosomonadales</taxon>
        <taxon>Thiobacillaceae</taxon>
        <taxon>Thiobacillus</taxon>
    </lineage>
</organism>
<dbReference type="SUPFAM" id="SSF75708">
    <property type="entry name" value="Chemotaxis phosphatase CheZ"/>
    <property type="match status" value="1"/>
</dbReference>
<comment type="caution">
    <text evidence="1">The sequence shown here is derived from an EMBL/GenBank/DDBJ whole genome shotgun (WGS) entry which is preliminary data.</text>
</comment>
<dbReference type="Proteomes" id="UP000064243">
    <property type="component" value="Unassembled WGS sequence"/>
</dbReference>
<gene>
    <name evidence="1" type="ORF">ABW22_08705</name>
</gene>
<proteinExistence type="predicted"/>
<keyword evidence="2" id="KW-1185">Reference proteome</keyword>
<sequence>MSPSERLNAQVMHLLSGVSEHGDQHLAEVERDLVQMDVLLDEAIKKLCASFMAIHHAVDLQQEALDGLLGDGMQSPESVARIEALRGEIRQHVGAAVTGLQFQDMTSQLIGRMVQHLAGLRDVFGALDTSESVLPESNNEVLLATLSHISDRVGACCTERAGGVRSTVNQRHMDSGDIELF</sequence>
<name>A0A106BPD7_THIDE</name>
<protein>
    <submittedName>
        <fullName evidence="1">Chemotaxis protein</fullName>
    </submittedName>
</protein>
<reference evidence="1 2" key="1">
    <citation type="journal article" date="2015" name="Appl. Environ. Microbiol.">
        <title>Aerobic and Anaerobic Thiosulfate Oxidation by a Cold-Adapted, Subglacial Chemoautotroph.</title>
        <authorList>
            <person name="Harrold Z.R."/>
            <person name="Skidmore M.L."/>
            <person name="Hamilton T.L."/>
            <person name="Desch L."/>
            <person name="Amada K."/>
            <person name="van Gelder W."/>
            <person name="Glover K."/>
            <person name="Roden E.E."/>
            <person name="Boyd E.S."/>
        </authorList>
    </citation>
    <scope>NUCLEOTIDE SEQUENCE [LARGE SCALE GENOMIC DNA]</scope>
    <source>
        <strain evidence="1 2">RG</strain>
    </source>
</reference>
<evidence type="ECO:0000313" key="1">
    <source>
        <dbReference type="EMBL" id="KVW96187.1"/>
    </source>
</evidence>
<dbReference type="EMBL" id="LDUG01000021">
    <property type="protein sequence ID" value="KVW96187.1"/>
    <property type="molecule type" value="Genomic_DNA"/>
</dbReference>
<evidence type="ECO:0000313" key="2">
    <source>
        <dbReference type="Proteomes" id="UP000064243"/>
    </source>
</evidence>